<evidence type="ECO:0000256" key="1">
    <source>
        <dbReference type="SAM" id="MobiDB-lite"/>
    </source>
</evidence>
<dbReference type="SUPFAM" id="SSF51182">
    <property type="entry name" value="RmlC-like cupins"/>
    <property type="match status" value="1"/>
</dbReference>
<evidence type="ECO:0008006" key="3">
    <source>
        <dbReference type="Google" id="ProtNLM"/>
    </source>
</evidence>
<dbReference type="Gene3D" id="2.60.120.10">
    <property type="entry name" value="Jelly Rolls"/>
    <property type="match status" value="1"/>
</dbReference>
<feature type="region of interest" description="Disordered" evidence="1">
    <location>
        <begin position="72"/>
        <end position="114"/>
    </location>
</feature>
<comment type="caution">
    <text evidence="2">The sequence shown here is derived from an EMBL/GenBank/DDBJ whole genome shotgun (WGS) entry which is preliminary data.</text>
</comment>
<organism evidence="2">
    <name type="scientific">Sphingomonas psychrotolerans</name>
    <dbReference type="NCBI Taxonomy" id="1327635"/>
    <lineage>
        <taxon>Bacteria</taxon>
        <taxon>Pseudomonadati</taxon>
        <taxon>Pseudomonadota</taxon>
        <taxon>Alphaproteobacteria</taxon>
        <taxon>Sphingomonadales</taxon>
        <taxon>Sphingomonadaceae</taxon>
        <taxon>Sphingomonas</taxon>
    </lineage>
</organism>
<sequence>MPNETTEKLREMAAHRGLRLVASRRRKPGGDFGKYGLNDAKGSAVFGIGEEGLTADAGEIEDYLRGAMSNAWSKSAGSVKARPKPGAEPKVAPAASPKAAAKAAPAPKPKPKPRFKVQVENLLTGLPAARRAEAFTELLARPGVRIERIVSRGQATPEDAPMVQDQDEWVLLLEGAAGLRIEDSDEVTLQAGDRVWIARRQKHWVTWTAKDRPSVWLAVHLT</sequence>
<accession>A0ABU3N409</accession>
<proteinExistence type="predicted"/>
<reference evidence="2" key="1">
    <citation type="submission" date="2022-04" db="EMBL/GenBank/DDBJ databases">
        <title>Tomato heritable bacteria conferring resistance against bacterial wilt.</title>
        <authorList>
            <person name="Yin J."/>
        </authorList>
    </citation>
    <scope>NUCLEOTIDE SEQUENCE</scope>
    <source>
        <strain evidence="2">Cra20</strain>
    </source>
</reference>
<dbReference type="InterPro" id="IPR014710">
    <property type="entry name" value="RmlC-like_jellyroll"/>
</dbReference>
<evidence type="ECO:0000313" key="2">
    <source>
        <dbReference type="EMBL" id="MDT8759259.1"/>
    </source>
</evidence>
<dbReference type="EMBL" id="JALMLT010000002">
    <property type="protein sequence ID" value="MDT8759259.1"/>
    <property type="molecule type" value="Genomic_DNA"/>
</dbReference>
<feature type="compositionally biased region" description="Low complexity" evidence="1">
    <location>
        <begin position="88"/>
        <end position="105"/>
    </location>
</feature>
<name>A0ABU3N409_9SPHN</name>
<protein>
    <recommendedName>
        <fullName evidence="3">Cupin domain-containing protein</fullName>
    </recommendedName>
</protein>
<dbReference type="CDD" id="cd06981">
    <property type="entry name" value="cupin_reut_a1446"/>
    <property type="match status" value="1"/>
</dbReference>
<gene>
    <name evidence="2" type="ORF">MZO42_11175</name>
</gene>
<dbReference type="InterPro" id="IPR011051">
    <property type="entry name" value="RmlC_Cupin_sf"/>
</dbReference>